<dbReference type="InterPro" id="IPR001330">
    <property type="entry name" value="Prenyltrans"/>
</dbReference>
<evidence type="ECO:0000256" key="7">
    <source>
        <dbReference type="ARBA" id="ARBA00022833"/>
    </source>
</evidence>
<dbReference type="Pfam" id="PF00432">
    <property type="entry name" value="Prenyltrans"/>
    <property type="match status" value="1"/>
</dbReference>
<evidence type="ECO:0000256" key="3">
    <source>
        <dbReference type="ARBA" id="ARBA00022553"/>
    </source>
</evidence>
<keyword evidence="5 12" id="KW-0479">Metal-binding</keyword>
<accession>A0A8J2J4L4</accession>
<dbReference type="OrthoDB" id="10261146at2759"/>
<comment type="similarity">
    <text evidence="12">Belongs to the protein prenyltransferase subunit beta family.</text>
</comment>
<dbReference type="GO" id="GO:0006629">
    <property type="term" value="P:lipid metabolic process"/>
    <property type="evidence" value="ECO:0007669"/>
    <property type="project" value="UniProtKB-KW"/>
</dbReference>
<dbReference type="EMBL" id="CAJVCH010016781">
    <property type="protein sequence ID" value="CAG7681825.1"/>
    <property type="molecule type" value="Genomic_DNA"/>
</dbReference>
<comment type="subunit">
    <text evidence="12">Heterodimer of an alpha and a beta subunit.</text>
</comment>
<organism evidence="14 15">
    <name type="scientific">Allacma fusca</name>
    <dbReference type="NCBI Taxonomy" id="39272"/>
    <lineage>
        <taxon>Eukaryota</taxon>
        <taxon>Metazoa</taxon>
        <taxon>Ecdysozoa</taxon>
        <taxon>Arthropoda</taxon>
        <taxon>Hexapoda</taxon>
        <taxon>Collembola</taxon>
        <taxon>Symphypleona</taxon>
        <taxon>Sminthuridae</taxon>
        <taxon>Allacma</taxon>
    </lineage>
</organism>
<comment type="subunit">
    <text evidence="11">Heterodimer of FNTA and FNTB.</text>
</comment>
<dbReference type="GO" id="GO:0097354">
    <property type="term" value="P:prenylation"/>
    <property type="evidence" value="ECO:0007669"/>
    <property type="project" value="UniProtKB-UniRule"/>
</dbReference>
<dbReference type="InterPro" id="IPR045089">
    <property type="entry name" value="PGGT1B-like"/>
</dbReference>
<evidence type="ECO:0000256" key="8">
    <source>
        <dbReference type="ARBA" id="ARBA00023098"/>
    </source>
</evidence>
<keyword evidence="12" id="KW-0637">Prenyltransferase</keyword>
<dbReference type="InterPro" id="IPR026872">
    <property type="entry name" value="FTB"/>
</dbReference>
<keyword evidence="3" id="KW-0597">Phosphoprotein</keyword>
<gene>
    <name evidence="14" type="ORF">AFUS01_LOCUS2864</name>
</gene>
<evidence type="ECO:0000256" key="10">
    <source>
        <dbReference type="ARBA" id="ARBA00055850"/>
    </source>
</evidence>
<evidence type="ECO:0000313" key="15">
    <source>
        <dbReference type="Proteomes" id="UP000708208"/>
    </source>
</evidence>
<keyword evidence="6" id="KW-0677">Repeat</keyword>
<dbReference type="Proteomes" id="UP000708208">
    <property type="component" value="Unassembled WGS sequence"/>
</dbReference>
<dbReference type="GO" id="GO:0005965">
    <property type="term" value="C:protein farnesyltransferase complex"/>
    <property type="evidence" value="ECO:0007669"/>
    <property type="project" value="UniProtKB-UniRule"/>
</dbReference>
<evidence type="ECO:0000256" key="11">
    <source>
        <dbReference type="ARBA" id="ARBA00064192"/>
    </source>
</evidence>
<keyword evidence="15" id="KW-1185">Reference proteome</keyword>
<evidence type="ECO:0000256" key="1">
    <source>
        <dbReference type="ARBA" id="ARBA00012702"/>
    </source>
</evidence>
<comment type="cofactor">
    <cofactor evidence="12">
        <name>Zn(2+)</name>
        <dbReference type="ChEBI" id="CHEBI:29105"/>
    </cofactor>
    <text evidence="12">Binds 1 zinc ion per subunit.</text>
</comment>
<comment type="function">
    <text evidence="12">Catalyzes the transfer of a farnesyl moiety from farnesyl diphosphate to a cysteine at the fourth position from the C-terminus of several proteins. The beta subunit is responsible for peptide-binding.</text>
</comment>
<dbReference type="AlphaFoldDB" id="A0A8J2J4L4"/>
<dbReference type="GO" id="GO:0008270">
    <property type="term" value="F:zinc ion binding"/>
    <property type="evidence" value="ECO:0007669"/>
    <property type="project" value="UniProtKB-UniRule"/>
</dbReference>
<dbReference type="GO" id="GO:0004660">
    <property type="term" value="F:protein farnesyltransferase activity"/>
    <property type="evidence" value="ECO:0007669"/>
    <property type="project" value="UniProtKB-UniRule"/>
</dbReference>
<reference evidence="14" key="1">
    <citation type="submission" date="2021-06" db="EMBL/GenBank/DDBJ databases">
        <authorList>
            <person name="Hodson N. C."/>
            <person name="Mongue J. A."/>
            <person name="Jaron S. K."/>
        </authorList>
    </citation>
    <scope>NUCLEOTIDE SEQUENCE</scope>
</reference>
<dbReference type="CDD" id="cd02893">
    <property type="entry name" value="FTase"/>
    <property type="match status" value="1"/>
</dbReference>
<dbReference type="FunFam" id="1.50.10.20:FF:000007">
    <property type="entry name" value="Protein farnesyltransferase subunit beta"/>
    <property type="match status" value="1"/>
</dbReference>
<proteinExistence type="inferred from homology"/>
<protein>
    <recommendedName>
        <fullName evidence="2 12">Protein farnesyltransferase subunit beta</fullName>
        <shortName evidence="12">FTase-beta</shortName>
        <ecNumber evidence="1 12">2.5.1.58</ecNumber>
    </recommendedName>
</protein>
<evidence type="ECO:0000256" key="2">
    <source>
        <dbReference type="ARBA" id="ARBA00015798"/>
    </source>
</evidence>
<dbReference type="EC" id="2.5.1.58" evidence="1 12"/>
<dbReference type="PANTHER" id="PTHR11774:SF6">
    <property type="entry name" value="PROTEIN FARNESYLTRANSFERASE SUBUNIT BETA"/>
    <property type="match status" value="1"/>
</dbReference>
<evidence type="ECO:0000256" key="9">
    <source>
        <dbReference type="ARBA" id="ARBA00050225"/>
    </source>
</evidence>
<evidence type="ECO:0000256" key="5">
    <source>
        <dbReference type="ARBA" id="ARBA00022723"/>
    </source>
</evidence>
<evidence type="ECO:0000256" key="12">
    <source>
        <dbReference type="RuleBase" id="RU365056"/>
    </source>
</evidence>
<keyword evidence="7 12" id="KW-0862">Zinc</keyword>
<comment type="catalytic activity">
    <reaction evidence="9">
        <text>L-cysteinyl-[protein] + (2E,6E)-farnesyl diphosphate = S-(2E,6E)-farnesyl-L-cysteinyl-[protein] + diphosphate</text>
        <dbReference type="Rhea" id="RHEA:13345"/>
        <dbReference type="Rhea" id="RHEA-COMP:10131"/>
        <dbReference type="Rhea" id="RHEA-COMP:11535"/>
        <dbReference type="ChEBI" id="CHEBI:29950"/>
        <dbReference type="ChEBI" id="CHEBI:33019"/>
        <dbReference type="ChEBI" id="CHEBI:86019"/>
        <dbReference type="ChEBI" id="CHEBI:175763"/>
        <dbReference type="EC" id="2.5.1.58"/>
    </reaction>
</comment>
<dbReference type="PANTHER" id="PTHR11774">
    <property type="entry name" value="GERANYLGERANYL TRANSFERASE TYPE BETA SUBUNIT"/>
    <property type="match status" value="1"/>
</dbReference>
<evidence type="ECO:0000313" key="14">
    <source>
        <dbReference type="EMBL" id="CAG7681825.1"/>
    </source>
</evidence>
<feature type="domain" description="Prenyltransferase alpha-alpha toroid" evidence="13">
    <location>
        <begin position="58"/>
        <end position="389"/>
    </location>
</feature>
<keyword evidence="8" id="KW-0443">Lipid metabolism</keyword>
<evidence type="ECO:0000256" key="6">
    <source>
        <dbReference type="ARBA" id="ARBA00022737"/>
    </source>
</evidence>
<evidence type="ECO:0000256" key="4">
    <source>
        <dbReference type="ARBA" id="ARBA00022679"/>
    </source>
</evidence>
<comment type="function">
    <text evidence="10">Essential subunit of the farnesyltransferase complex. Catalyzes the transfer of a farnesyl moiety from farnesyl diphosphate to a cysteine at the fourth position from the C-terminus of several proteins having the C-terminal sequence Cys-aliphatic-aliphatic-X.</text>
</comment>
<evidence type="ECO:0000259" key="13">
    <source>
        <dbReference type="Pfam" id="PF00432"/>
    </source>
</evidence>
<keyword evidence="4 12" id="KW-0808">Transferase</keyword>
<comment type="caution">
    <text evidence="14">The sequence shown here is derived from an EMBL/GenBank/DDBJ whole genome shotgun (WGS) entry which is preliminary data.</text>
</comment>
<name>A0A8J2J4L4_9HEXA</name>
<sequence>MSYKRRPISEVEKARTNHDGCITQTFDEQEEVEEHILNIYSAVSEQSGKSPENLIHVNREKHAIFLRKGLSGLSDAYESLDASRPWLCYWILHSLNLLNVKLAREETHAISDFLARCQSITEGGFGGGPGQFAHLAATYAAINAIVCLNSVDALKIINREKLLEFIKSMKLKDGSFRMHRGGEVDVRAAYCAIVAAKLTNIYSPELFEGTAEWVVTCQTYEGGFSGYPGMEAHGGYSFCALATLLLLKREQLMNSKSLVRWLAFRQMSLEGGFQGRTNKLVDGCYSFWQGACFSLLTKRLLLPLEREDDSEVLEKEWLYNPIALQEYILLCCQHSLGGLIDKPGKPRDFYHTCYTLSGLAASQHYAGASKIVLGPQRNLLEPIHSIFNLTTEVVQTAEAFFYGSSAEVEEIDSEEIIESISISS</sequence>